<evidence type="ECO:0000256" key="4">
    <source>
        <dbReference type="SAM" id="SignalP"/>
    </source>
</evidence>
<evidence type="ECO:0000256" key="1">
    <source>
        <dbReference type="ARBA" id="ARBA00004613"/>
    </source>
</evidence>
<dbReference type="InterPro" id="IPR013783">
    <property type="entry name" value="Ig-like_fold"/>
</dbReference>
<dbReference type="Proteomes" id="UP000696931">
    <property type="component" value="Unassembled WGS sequence"/>
</dbReference>
<feature type="chain" id="PRO_5036876021" evidence="4">
    <location>
        <begin position="23"/>
        <end position="1692"/>
    </location>
</feature>
<reference evidence="7" key="1">
    <citation type="submission" date="2020-07" db="EMBL/GenBank/DDBJ databases">
        <title>Huge and variable diversity of episymbiotic CPR bacteria and DPANN archaea in groundwater ecosystems.</title>
        <authorList>
            <person name="He C.Y."/>
            <person name="Keren R."/>
            <person name="Whittaker M."/>
            <person name="Farag I.F."/>
            <person name="Doudna J."/>
            <person name="Cate J.H.D."/>
            <person name="Banfield J.F."/>
        </authorList>
    </citation>
    <scope>NUCLEOTIDE SEQUENCE</scope>
    <source>
        <strain evidence="7">NC_groundwater_1813_Pr3_B-0.1um_71_17</strain>
    </source>
</reference>
<proteinExistence type="predicted"/>
<keyword evidence="2" id="KW-0964">Secreted</keyword>
<dbReference type="InterPro" id="IPR033764">
    <property type="entry name" value="Sdr_B"/>
</dbReference>
<dbReference type="GO" id="GO:0005576">
    <property type="term" value="C:extracellular region"/>
    <property type="evidence" value="ECO:0007669"/>
    <property type="project" value="UniProtKB-SubCell"/>
</dbReference>
<comment type="subcellular location">
    <subcellularLocation>
        <location evidence="1">Secreted</location>
    </subcellularLocation>
</comment>
<accession>A0A933SDL8</accession>
<sequence>MKRLPTIAIVATLALVTVAAFASFAAVASAAPAPRRTANIRPLRGESVTPHAFQFSALEKRRPHEGLIVEVPKPRAFDEAEERAIEKMKKNPIGRTPEEMGNVTIDRNPGPFVSSLLRGDTQPFAPIANNGFDGISQGGYIPGEPTVAAGPLNIFTAGNSSVTVTNKDGTSRVETAGTTFFAVTPGEGGISDAQCYYDALRGRFVALCFTTGPSYSNFYLAVSQTNDARGSWWRYKFDMTKDGTTPSGNWADYQSLGISDDKIAMTGQMYSLSGGNYLYQKVRVLDRAAAYAGQTLTYFDFVNWAPPSGGDYRDLFVTKAARNLSAGDNDLHLLCVPVAGGTTVTSTTIFGPPSSPSMSVPVLVPVRPYAMPANALQKGSATSVPTNDCRPTDFYVRNGVLTCAWHESVSLGGLVSAIRLFQLRTNDLAVMTDETYVASGVYMYYPAVTVDSVGTIFLGFDRSSATEYPSAYITGKRRGDATLQPSVLLKAGVSPTAQSRWGDYTGIDNDAALSGPGGSVAWYAGQYTKGTNTFGAWIHKVTFTYGQVTGTVGDDCDGLAGTTSDRSPLAGVTVALKQGATTLQTTTTNGSGAYAFGWLESGTYDVVVTPPASGANVDAVAGSGGTSQTRVSASTVQVTLTNSQTSAANAFFVTSSHPAPIATGLSPYGRVAGAGGFTLTVNGANFARCATVRWDGVDRATTWVSATQLTAAILAADVASAGSHAVTVFNPAPGGGTSNAMTFTVTSGADTQAPVVSVTAPAGGQSWAIGSLQTITWTATDDTGVNAVDIAWSADGGATFPNAIATGVANTGTFNWTVSGQPTATARVRVRAYDSGSNVGSDSSHTNVAFTGWTVTASAGANGTISPAGAVGVGDGATPNYTITPAAGYKVADVLVNGVSVGAVTNHTFAAIHANQTIAASFTLATYALNVTVSGSGTVTKTPDLAQYPAHSSVTLTAVAPSGWAFDSWSGDLSSTANPVGVTMSATRNITATFTQHVYTWNAAGGGDWTVASNWTPARNAPSNDDLLQFTGGTVVVTNIPNQTIGKLSLSGGANVTLQPSLPSSILTFTGRTGADFDVPAGCTLTLNGSAALTIALASGATGLVGGTIQVSNAAHRLTALDGGALVFVGGSQCLIGTAFTGNIFGNGGATSAANSVVMQSGSLLAQASGNNPFGIAVPNSCVIFQAGSRYRVDGNLVLSVSGRTYADLEYNYTGALSVSGPSAFSLDSLIVTRGTLNWNMTGGGTIRGDVVVKSGATLNMNPASGTPVTQLGGTLLQYVDVAGSFSSLANLGLAVNNPSGVVLRRNFTFNGPFAFTSGRVITNANSLNIGAAGSVTGAGASTGWVVGNLRRNFASGSSSRIYDIGDFTIYSPVALTMNGAAGAFDVTASATTGDHPQIASSDLDADQSVNRWWSLSRTAATAFTSYDAVFNFDAADLDAGALPAQLVARRYAAGWNTAAIGVAGATSLSVTGQTAFGEFALGEISAVDNQPPTVAVTSPNGGEVLVTGGNASLTWSAGDNVGVTAVDLYLSRDGRGGPYDAIATDLANSGTYSWAVSAPYTSTAWLRVVARDGTGNAASDTSNAAFSILGATGVDGGGPVTAYALSPVFPNPLRTGAATFAFALPAAGHVKLSVLDVQGRQVLSLADGEYAAGRHALAVNAGARGSLGAGLYFVRLQVAGRTFTRRFVVAQ</sequence>
<keyword evidence="3 4" id="KW-0732">Signal</keyword>
<dbReference type="SUPFAM" id="SSF81296">
    <property type="entry name" value="E set domains"/>
    <property type="match status" value="1"/>
</dbReference>
<dbReference type="EMBL" id="JACRIW010000009">
    <property type="protein sequence ID" value="MBI5168039.1"/>
    <property type="molecule type" value="Genomic_DNA"/>
</dbReference>
<evidence type="ECO:0000256" key="3">
    <source>
        <dbReference type="ARBA" id="ARBA00022729"/>
    </source>
</evidence>
<dbReference type="NCBIfam" id="TIGR04183">
    <property type="entry name" value="Por_Secre_tail"/>
    <property type="match status" value="1"/>
</dbReference>
<feature type="signal peptide" evidence="4">
    <location>
        <begin position="1"/>
        <end position="22"/>
    </location>
</feature>
<dbReference type="InterPro" id="IPR014756">
    <property type="entry name" value="Ig_E-set"/>
</dbReference>
<dbReference type="Gene3D" id="2.60.40.10">
    <property type="entry name" value="Immunoglobulins"/>
    <property type="match status" value="4"/>
</dbReference>
<comment type="caution">
    <text evidence="7">The sequence shown here is derived from an EMBL/GenBank/DDBJ whole genome shotgun (WGS) entry which is preliminary data.</text>
</comment>
<evidence type="ECO:0000259" key="6">
    <source>
        <dbReference type="Pfam" id="PF18998"/>
    </source>
</evidence>
<gene>
    <name evidence="7" type="ORF">HZA61_00985</name>
</gene>
<evidence type="ECO:0000313" key="8">
    <source>
        <dbReference type="Proteomes" id="UP000696931"/>
    </source>
</evidence>
<feature type="domain" description="Bacterial repeat" evidence="6">
    <location>
        <begin position="927"/>
        <end position="996"/>
    </location>
</feature>
<dbReference type="InterPro" id="IPR044060">
    <property type="entry name" value="Bacterial_rp_domain"/>
</dbReference>
<evidence type="ECO:0000313" key="7">
    <source>
        <dbReference type="EMBL" id="MBI5168039.1"/>
    </source>
</evidence>
<protein>
    <submittedName>
        <fullName evidence="7">T9SS type A sorting domain-containing protein</fullName>
    </submittedName>
</protein>
<dbReference type="SUPFAM" id="SSF49478">
    <property type="entry name" value="Cna protein B-type domain"/>
    <property type="match status" value="1"/>
</dbReference>
<name>A0A933SDL8_UNCEI</name>
<dbReference type="InterPro" id="IPR026444">
    <property type="entry name" value="Secre_tail"/>
</dbReference>
<evidence type="ECO:0000259" key="5">
    <source>
        <dbReference type="Pfam" id="PF17210"/>
    </source>
</evidence>
<organism evidence="7 8">
    <name type="scientific">Eiseniibacteriota bacterium</name>
    <dbReference type="NCBI Taxonomy" id="2212470"/>
    <lineage>
        <taxon>Bacteria</taxon>
        <taxon>Candidatus Eiseniibacteriota</taxon>
    </lineage>
</organism>
<dbReference type="Pfam" id="PF17957">
    <property type="entry name" value="Big_7"/>
    <property type="match status" value="1"/>
</dbReference>
<dbReference type="Pfam" id="PF17210">
    <property type="entry name" value="SdrD_B"/>
    <property type="match status" value="1"/>
</dbReference>
<feature type="domain" description="SD-repeat containing protein B" evidence="5">
    <location>
        <begin position="564"/>
        <end position="644"/>
    </location>
</feature>
<dbReference type="Pfam" id="PF18998">
    <property type="entry name" value="Flg_new_2"/>
    <property type="match status" value="1"/>
</dbReference>
<evidence type="ECO:0000256" key="2">
    <source>
        <dbReference type="ARBA" id="ARBA00022525"/>
    </source>
</evidence>